<evidence type="ECO:0000256" key="6">
    <source>
        <dbReference type="RuleBase" id="RU363116"/>
    </source>
</evidence>
<dbReference type="Ensembl" id="ENSCSET00000023502.1">
    <property type="protein sequence ID" value="ENSCSEP00000023197.1"/>
    <property type="gene ID" value="ENSCSEG00000014798.1"/>
</dbReference>
<dbReference type="KEGG" id="csem:103395970"/>
<organism evidence="8 9">
    <name type="scientific">Cynoglossus semilaevis</name>
    <name type="common">Tongue sole</name>
    <dbReference type="NCBI Taxonomy" id="244447"/>
    <lineage>
        <taxon>Eukaryota</taxon>
        <taxon>Metazoa</taxon>
        <taxon>Chordata</taxon>
        <taxon>Craniata</taxon>
        <taxon>Vertebrata</taxon>
        <taxon>Euteleostomi</taxon>
        <taxon>Actinopterygii</taxon>
        <taxon>Neopterygii</taxon>
        <taxon>Teleostei</taxon>
        <taxon>Neoteleostei</taxon>
        <taxon>Acanthomorphata</taxon>
        <taxon>Carangaria</taxon>
        <taxon>Pleuronectiformes</taxon>
        <taxon>Pleuronectoidei</taxon>
        <taxon>Cynoglossidae</taxon>
        <taxon>Cynoglossinae</taxon>
        <taxon>Cynoglossus</taxon>
    </lineage>
</organism>
<comment type="function">
    <text evidence="6">May mediate accelerated ATP-independent bidirectional transbilayer migration of phospholipids upon binding calcium ions that results in a loss of phospholipid asymmetry in the plasma membrane.</text>
</comment>
<dbReference type="PANTHER" id="PTHR23248">
    <property type="entry name" value="PHOSPHOLIPID SCRAMBLASE-RELATED"/>
    <property type="match status" value="1"/>
</dbReference>
<name>A0A3P8W9P2_CYNSE</name>
<dbReference type="STRING" id="244447.ENSCSEP00000023197"/>
<accession>A0A3P8W9P2</accession>
<dbReference type="InParanoid" id="A0A3P8W9P2"/>
<reference evidence="8" key="2">
    <citation type="submission" date="2025-08" db="UniProtKB">
        <authorList>
            <consortium name="Ensembl"/>
        </authorList>
    </citation>
    <scope>IDENTIFICATION</scope>
</reference>
<evidence type="ECO:0000256" key="4">
    <source>
        <dbReference type="ARBA" id="ARBA00023157"/>
    </source>
</evidence>
<evidence type="ECO:0000256" key="2">
    <source>
        <dbReference type="ARBA" id="ARBA00022729"/>
    </source>
</evidence>
<dbReference type="GO" id="GO:0005886">
    <property type="term" value="C:plasma membrane"/>
    <property type="evidence" value="ECO:0007669"/>
    <property type="project" value="TreeGrafter"/>
</dbReference>
<protein>
    <recommendedName>
        <fullName evidence="6">Phospholipid scramblase</fullName>
    </recommendedName>
</protein>
<evidence type="ECO:0000259" key="7">
    <source>
        <dbReference type="Pfam" id="PF00052"/>
    </source>
</evidence>
<dbReference type="GeneTree" id="ENSGT00940000166623"/>
<dbReference type="PANTHER" id="PTHR23248:SF40">
    <property type="entry name" value="PHOSPHOLIPID SCRAMBLASE"/>
    <property type="match status" value="1"/>
</dbReference>
<keyword evidence="3" id="KW-0677">Repeat</keyword>
<dbReference type="OMA" id="IQMIFRA"/>
<dbReference type="InterPro" id="IPR005552">
    <property type="entry name" value="Scramblase"/>
</dbReference>
<keyword evidence="9" id="KW-1185">Reference proteome</keyword>
<evidence type="ECO:0000313" key="9">
    <source>
        <dbReference type="Proteomes" id="UP000265120"/>
    </source>
</evidence>
<dbReference type="Pfam" id="PF00052">
    <property type="entry name" value="Laminin_B"/>
    <property type="match status" value="1"/>
</dbReference>
<dbReference type="GO" id="GO:0017128">
    <property type="term" value="F:phospholipid scramblase activity"/>
    <property type="evidence" value="ECO:0007669"/>
    <property type="project" value="InterPro"/>
</dbReference>
<feature type="domain" description="Laminin IV type A" evidence="7">
    <location>
        <begin position="62"/>
        <end position="107"/>
    </location>
</feature>
<sequence>MTAVTNQPLPLGHLEREKHIQMIFRAFQNRCGPCECQSHTPAAKAQPVVSEWDPDQQFSVLSPEKKIENRVTLPSQKVEEQNQESSTRSDFMTVLETVSQIHIRAQPELQGPQCVPRRIYSITTGGGRSQIFVAVEESSCLCLQCCGPARACTLKGFDCQGSPVFYFERPFRSDACCFGCCLMEMRVYTPQKHLIGTVCQRWSMFTPLLEVCDADGASSVRIQGCCCPCRCFSDQQFQVVSNIGERLGTIWKKWPGFNEEQNMDHEYFGLNVPLNMESHMKLLLLGSTFLLNHMFFEMS</sequence>
<dbReference type="AlphaFoldDB" id="A0A3P8W9P2"/>
<dbReference type="Proteomes" id="UP000265120">
    <property type="component" value="Chromosome 20"/>
</dbReference>
<proteinExistence type="inferred from homology"/>
<keyword evidence="6" id="KW-0106">Calcium</keyword>
<reference evidence="8 9" key="1">
    <citation type="journal article" date="2014" name="Nat. Genet.">
        <title>Whole-genome sequence of a flatfish provides insights into ZW sex chromosome evolution and adaptation to a benthic lifestyle.</title>
        <authorList>
            <person name="Chen S."/>
            <person name="Zhang G."/>
            <person name="Shao C."/>
            <person name="Huang Q."/>
            <person name="Liu G."/>
            <person name="Zhang P."/>
            <person name="Song W."/>
            <person name="An N."/>
            <person name="Chalopin D."/>
            <person name="Volff J.N."/>
            <person name="Hong Y."/>
            <person name="Li Q."/>
            <person name="Sha Z."/>
            <person name="Zhou H."/>
            <person name="Xie M."/>
            <person name="Yu Q."/>
            <person name="Liu Y."/>
            <person name="Xiang H."/>
            <person name="Wang N."/>
            <person name="Wu K."/>
            <person name="Yang C."/>
            <person name="Zhou Q."/>
            <person name="Liao X."/>
            <person name="Yang L."/>
            <person name="Hu Q."/>
            <person name="Zhang J."/>
            <person name="Meng L."/>
            <person name="Jin L."/>
            <person name="Tian Y."/>
            <person name="Lian J."/>
            <person name="Yang J."/>
            <person name="Miao G."/>
            <person name="Liu S."/>
            <person name="Liang Z."/>
            <person name="Yan F."/>
            <person name="Li Y."/>
            <person name="Sun B."/>
            <person name="Zhang H."/>
            <person name="Zhang J."/>
            <person name="Zhu Y."/>
            <person name="Du M."/>
            <person name="Zhao Y."/>
            <person name="Schartl M."/>
            <person name="Tang Q."/>
            <person name="Wang J."/>
        </authorList>
    </citation>
    <scope>NUCLEOTIDE SEQUENCE</scope>
</reference>
<evidence type="ECO:0000256" key="1">
    <source>
        <dbReference type="ARBA" id="ARBA00005350"/>
    </source>
</evidence>
<keyword evidence="6" id="KW-0564">Palmitate</keyword>
<keyword evidence="4" id="KW-1015">Disulfide bond</keyword>
<keyword evidence="2" id="KW-0732">Signal</keyword>
<evidence type="ECO:0000313" key="8">
    <source>
        <dbReference type="Ensembl" id="ENSCSEP00000023197.1"/>
    </source>
</evidence>
<keyword evidence="6" id="KW-0449">Lipoprotein</keyword>
<dbReference type="Pfam" id="PF03803">
    <property type="entry name" value="Scramblase"/>
    <property type="match status" value="1"/>
</dbReference>
<evidence type="ECO:0000256" key="5">
    <source>
        <dbReference type="ARBA" id="ARBA00023180"/>
    </source>
</evidence>
<comment type="cofactor">
    <cofactor evidence="6">
        <name>Ca(2+)</name>
        <dbReference type="ChEBI" id="CHEBI:29108"/>
    </cofactor>
</comment>
<comment type="similarity">
    <text evidence="1 6">Belongs to the phospholipid scramblase family.</text>
</comment>
<evidence type="ECO:0000256" key="3">
    <source>
        <dbReference type="ARBA" id="ARBA00022737"/>
    </source>
</evidence>
<reference evidence="8" key="3">
    <citation type="submission" date="2025-09" db="UniProtKB">
        <authorList>
            <consortium name="Ensembl"/>
        </authorList>
    </citation>
    <scope>IDENTIFICATION</scope>
</reference>
<keyword evidence="5" id="KW-0325">Glycoprotein</keyword>
<dbReference type="InterPro" id="IPR000034">
    <property type="entry name" value="Laminin_IV"/>
</dbReference>